<comment type="catalytic activity">
    <reaction evidence="5">
        <text>adenylyl-molybdopterin + molybdate = Mo-molybdopterin + AMP + H(+)</text>
        <dbReference type="Rhea" id="RHEA:35047"/>
        <dbReference type="ChEBI" id="CHEBI:15378"/>
        <dbReference type="ChEBI" id="CHEBI:36264"/>
        <dbReference type="ChEBI" id="CHEBI:62727"/>
        <dbReference type="ChEBI" id="CHEBI:71302"/>
        <dbReference type="ChEBI" id="CHEBI:456215"/>
        <dbReference type="EC" id="2.10.1.1"/>
    </reaction>
</comment>
<proteinExistence type="inferred from homology"/>
<feature type="domain" description="MoaB/Mog" evidence="7">
    <location>
        <begin position="187"/>
        <end position="324"/>
    </location>
</feature>
<dbReference type="Gene3D" id="3.90.105.10">
    <property type="entry name" value="Molybdopterin biosynthesis moea protein, domain 2"/>
    <property type="match status" value="1"/>
</dbReference>
<dbReference type="InterPro" id="IPR001453">
    <property type="entry name" value="MoaB/Mog_dom"/>
</dbReference>
<dbReference type="EMBL" id="NRRV01000128">
    <property type="protein sequence ID" value="MBK1633842.1"/>
    <property type="molecule type" value="Genomic_DNA"/>
</dbReference>
<dbReference type="SMART" id="SM00852">
    <property type="entry name" value="MoCF_biosynth"/>
    <property type="match status" value="1"/>
</dbReference>
<dbReference type="InterPro" id="IPR008284">
    <property type="entry name" value="MoCF_biosynth_CS"/>
</dbReference>
<dbReference type="InterPro" id="IPR036688">
    <property type="entry name" value="MoeA_C_domain_IV_sf"/>
</dbReference>
<accession>A0ABS1CPG9</accession>
<evidence type="ECO:0000256" key="6">
    <source>
        <dbReference type="RuleBase" id="RU365090"/>
    </source>
</evidence>
<evidence type="ECO:0000256" key="5">
    <source>
        <dbReference type="ARBA" id="ARBA00047317"/>
    </source>
</evidence>
<dbReference type="Gene3D" id="2.40.340.10">
    <property type="entry name" value="MoeA, C-terminal, domain IV"/>
    <property type="match status" value="1"/>
</dbReference>
<dbReference type="NCBIfam" id="TIGR00177">
    <property type="entry name" value="molyb_syn"/>
    <property type="match status" value="1"/>
</dbReference>
<dbReference type="PANTHER" id="PTHR10192:SF5">
    <property type="entry name" value="GEPHYRIN"/>
    <property type="match status" value="1"/>
</dbReference>
<evidence type="ECO:0000259" key="7">
    <source>
        <dbReference type="SMART" id="SM00852"/>
    </source>
</evidence>
<comment type="cofactor">
    <cofactor evidence="6">
        <name>Mg(2+)</name>
        <dbReference type="ChEBI" id="CHEBI:18420"/>
    </cofactor>
</comment>
<dbReference type="NCBIfam" id="NF045515">
    <property type="entry name" value="Glp_gephyrin"/>
    <property type="match status" value="1"/>
</dbReference>
<dbReference type="PANTHER" id="PTHR10192">
    <property type="entry name" value="MOLYBDOPTERIN BIOSYNTHESIS PROTEIN"/>
    <property type="match status" value="1"/>
</dbReference>
<comment type="pathway">
    <text evidence="2 6">Cofactor biosynthesis; molybdopterin biosynthesis.</text>
</comment>
<evidence type="ECO:0000313" key="8">
    <source>
        <dbReference type="EMBL" id="MBK1633842.1"/>
    </source>
</evidence>
<dbReference type="EC" id="2.10.1.1" evidence="6"/>
<protein>
    <recommendedName>
        <fullName evidence="6">Molybdopterin molybdenumtransferase</fullName>
        <ecNumber evidence="6">2.10.1.1</ecNumber>
    </recommendedName>
</protein>
<organism evidence="8 9">
    <name type="scientific">Thiohalocapsa halophila</name>
    <dbReference type="NCBI Taxonomy" id="69359"/>
    <lineage>
        <taxon>Bacteria</taxon>
        <taxon>Pseudomonadati</taxon>
        <taxon>Pseudomonadota</taxon>
        <taxon>Gammaproteobacteria</taxon>
        <taxon>Chromatiales</taxon>
        <taxon>Chromatiaceae</taxon>
        <taxon>Thiohalocapsa</taxon>
    </lineage>
</organism>
<dbReference type="Pfam" id="PF00994">
    <property type="entry name" value="MoCF_biosynth"/>
    <property type="match status" value="1"/>
</dbReference>
<sequence>MAGTHDCGGTSKAPLSVEAALDVLLAEARPIADSEQIPLAQAQGRVLAADLASPIDQPAWDNSAMDGYVVRAADAAPSPLPVSQRIPAGAAAEPLAPGSAARIFTGAPVPAGADTVVVQEACEVLGDGRVQLPAAVEAGRNIRYRGEQLRAGDTVLPAGVRLGPQHLAVAASVGAAALDVRRRLRVAIFASGDELVEPGQPLGPGQIYNSNRTLYQALLTGLGCEIIDLGIVPDTRAATRAALADGAERADLVLASGGVSVGEEDHVRPAVEELGRLDLWSVAMRPGRPLAFGHIADTPFIGSPGNPVSLFVTFCLFARPFIQRMQGLDPVPTPKRIRAAAGFDWPKPDKRREYQRARLVTDAAGNASVQVFPSRSSADLTSLTWADGLVELVEHQALQAGDSVGFIPFTELLA</sequence>
<comment type="similarity">
    <text evidence="3 6">Belongs to the MoeA family.</text>
</comment>
<keyword evidence="6" id="KW-0808">Transferase</keyword>
<evidence type="ECO:0000256" key="4">
    <source>
        <dbReference type="ARBA" id="ARBA00023150"/>
    </source>
</evidence>
<gene>
    <name evidence="8" type="ORF">CKO31_24535</name>
</gene>
<comment type="caution">
    <text evidence="8">The sequence shown here is derived from an EMBL/GenBank/DDBJ whole genome shotgun (WGS) entry which is preliminary data.</text>
</comment>
<dbReference type="SUPFAM" id="SSF53218">
    <property type="entry name" value="Molybdenum cofactor biosynthesis proteins"/>
    <property type="match status" value="1"/>
</dbReference>
<evidence type="ECO:0000313" key="9">
    <source>
        <dbReference type="Proteomes" id="UP000748752"/>
    </source>
</evidence>
<reference evidence="8 9" key="1">
    <citation type="journal article" date="2020" name="Microorganisms">
        <title>Osmotic Adaptation and Compatible Solute Biosynthesis of Phototrophic Bacteria as Revealed from Genome Analyses.</title>
        <authorList>
            <person name="Imhoff J.F."/>
            <person name="Rahn T."/>
            <person name="Kunzel S."/>
            <person name="Keller A."/>
            <person name="Neulinger S.C."/>
        </authorList>
    </citation>
    <scope>NUCLEOTIDE SEQUENCE [LARGE SCALE GENOMIC DNA]</scope>
    <source>
        <strain evidence="8 9">DSM 6210</strain>
    </source>
</reference>
<dbReference type="Gene3D" id="3.40.980.10">
    <property type="entry name" value="MoaB/Mog-like domain"/>
    <property type="match status" value="1"/>
</dbReference>
<dbReference type="InterPro" id="IPR038987">
    <property type="entry name" value="MoeA-like"/>
</dbReference>
<keyword evidence="6" id="KW-0479">Metal-binding</keyword>
<dbReference type="Pfam" id="PF03453">
    <property type="entry name" value="MoeA_N"/>
    <property type="match status" value="1"/>
</dbReference>
<evidence type="ECO:0000256" key="2">
    <source>
        <dbReference type="ARBA" id="ARBA00005046"/>
    </source>
</evidence>
<evidence type="ECO:0000256" key="1">
    <source>
        <dbReference type="ARBA" id="ARBA00002901"/>
    </source>
</evidence>
<keyword evidence="6" id="KW-0460">Magnesium</keyword>
<dbReference type="InterPro" id="IPR005110">
    <property type="entry name" value="MoeA_linker/N"/>
</dbReference>
<keyword evidence="4 6" id="KW-0501">Molybdenum cofactor biosynthesis</keyword>
<dbReference type="SUPFAM" id="SSF63867">
    <property type="entry name" value="MoeA C-terminal domain-like"/>
    <property type="match status" value="1"/>
</dbReference>
<dbReference type="PROSITE" id="PS01079">
    <property type="entry name" value="MOCF_BIOSYNTHESIS_2"/>
    <property type="match status" value="1"/>
</dbReference>
<dbReference type="InterPro" id="IPR036425">
    <property type="entry name" value="MoaB/Mog-like_dom_sf"/>
</dbReference>
<dbReference type="Proteomes" id="UP000748752">
    <property type="component" value="Unassembled WGS sequence"/>
</dbReference>
<comment type="function">
    <text evidence="1 6">Catalyzes the insertion of molybdate into adenylated molybdopterin with the concomitant release of AMP.</text>
</comment>
<dbReference type="RefSeq" id="WP_200243297.1">
    <property type="nucleotide sequence ID" value="NZ_NRRV01000128.1"/>
</dbReference>
<dbReference type="InterPro" id="IPR005111">
    <property type="entry name" value="MoeA_C_domain_IV"/>
</dbReference>
<dbReference type="InterPro" id="IPR036135">
    <property type="entry name" value="MoeA_linker/N_sf"/>
</dbReference>
<keyword evidence="9" id="KW-1185">Reference proteome</keyword>
<dbReference type="SUPFAM" id="SSF63882">
    <property type="entry name" value="MoeA N-terminal region -like"/>
    <property type="match status" value="1"/>
</dbReference>
<dbReference type="CDD" id="cd00887">
    <property type="entry name" value="MoeA"/>
    <property type="match status" value="1"/>
</dbReference>
<evidence type="ECO:0000256" key="3">
    <source>
        <dbReference type="ARBA" id="ARBA00010763"/>
    </source>
</evidence>
<dbReference type="Pfam" id="PF03454">
    <property type="entry name" value="MoeA_C"/>
    <property type="match status" value="1"/>
</dbReference>
<dbReference type="Gene3D" id="2.170.190.11">
    <property type="entry name" value="Molybdopterin biosynthesis moea protein, domain 3"/>
    <property type="match status" value="1"/>
</dbReference>
<name>A0ABS1CPG9_9GAMM</name>
<keyword evidence="6" id="KW-0500">Molybdenum</keyword>